<protein>
    <submittedName>
        <fullName evidence="2">Uncharacterized protein</fullName>
    </submittedName>
</protein>
<proteinExistence type="predicted"/>
<organism evidence="2 3">
    <name type="scientific">Aduncisulcus paluster</name>
    <dbReference type="NCBI Taxonomy" id="2918883"/>
    <lineage>
        <taxon>Eukaryota</taxon>
        <taxon>Metamonada</taxon>
        <taxon>Carpediemonas-like organisms</taxon>
        <taxon>Aduncisulcus</taxon>
    </lineage>
</organism>
<dbReference type="EMBL" id="BQXS01002465">
    <property type="protein sequence ID" value="GKT32116.1"/>
    <property type="molecule type" value="Genomic_DNA"/>
</dbReference>
<evidence type="ECO:0000313" key="3">
    <source>
        <dbReference type="Proteomes" id="UP001057375"/>
    </source>
</evidence>
<name>A0ABQ5KJL9_9EUKA</name>
<feature type="region of interest" description="Disordered" evidence="1">
    <location>
        <begin position="377"/>
        <end position="420"/>
    </location>
</feature>
<dbReference type="Proteomes" id="UP001057375">
    <property type="component" value="Unassembled WGS sequence"/>
</dbReference>
<feature type="compositionally biased region" description="Basic and acidic residues" evidence="1">
    <location>
        <begin position="377"/>
        <end position="390"/>
    </location>
</feature>
<feature type="region of interest" description="Disordered" evidence="1">
    <location>
        <begin position="178"/>
        <end position="206"/>
    </location>
</feature>
<feature type="compositionally biased region" description="Basic and acidic residues" evidence="1">
    <location>
        <begin position="313"/>
        <end position="329"/>
    </location>
</feature>
<feature type="compositionally biased region" description="Low complexity" evidence="1">
    <location>
        <begin position="301"/>
        <end position="312"/>
    </location>
</feature>
<keyword evidence="3" id="KW-1185">Reference proteome</keyword>
<comment type="caution">
    <text evidence="2">The sequence shown here is derived from an EMBL/GenBank/DDBJ whole genome shotgun (WGS) entry which is preliminary data.</text>
</comment>
<evidence type="ECO:0000256" key="1">
    <source>
        <dbReference type="SAM" id="MobiDB-lite"/>
    </source>
</evidence>
<reference evidence="2" key="1">
    <citation type="submission" date="2022-03" db="EMBL/GenBank/DDBJ databases">
        <title>Draft genome sequence of Aduncisulcus paluster, a free-living microaerophilic Fornicata.</title>
        <authorList>
            <person name="Yuyama I."/>
            <person name="Kume K."/>
            <person name="Tamura T."/>
            <person name="Inagaki Y."/>
            <person name="Hashimoto T."/>
        </authorList>
    </citation>
    <scope>NUCLEOTIDE SEQUENCE</scope>
    <source>
        <strain evidence="2">NY0171</strain>
    </source>
</reference>
<feature type="region of interest" description="Disordered" evidence="1">
    <location>
        <begin position="1"/>
        <end position="42"/>
    </location>
</feature>
<accession>A0ABQ5KJL9</accession>
<feature type="region of interest" description="Disordered" evidence="1">
    <location>
        <begin position="297"/>
        <end position="338"/>
    </location>
</feature>
<feature type="compositionally biased region" description="Basic and acidic residues" evidence="1">
    <location>
        <begin position="409"/>
        <end position="420"/>
    </location>
</feature>
<feature type="region of interest" description="Disordered" evidence="1">
    <location>
        <begin position="232"/>
        <end position="255"/>
    </location>
</feature>
<evidence type="ECO:0000313" key="2">
    <source>
        <dbReference type="EMBL" id="GKT32116.1"/>
    </source>
</evidence>
<feature type="compositionally biased region" description="Low complexity" evidence="1">
    <location>
        <begin position="23"/>
        <end position="34"/>
    </location>
</feature>
<gene>
    <name evidence="2" type="ORF">ADUPG1_002216</name>
</gene>
<feature type="compositionally biased region" description="Low complexity" evidence="1">
    <location>
        <begin position="234"/>
        <end position="252"/>
    </location>
</feature>
<sequence>MKTRGNGTIRKINPNPSALKEFPSVSPLASSPSSLKRESLKKSMNITELSKKSSRYKNISTKKQPYSVTPLKVIRSSQFVDQPRVIQSLSQHISTRKQYQMTHDIPPSVSGLYYDLKYGSGKELWCRIREVSPQFQKVQQRQLKEMLMLKQKRSQTQSQSCYQLLKLSTLGIPTTKEETSSLAKTRKRDKKRCPESLLFRKRREKGPSHSILQYPLSTPFLPAELQITSRPIDLSPSRPLTTVSSSTSSSSSHDYLVQSSFPKSIEEPGKTSSSQKLLSKLPSTQFIDLWPESHSEEDKYASSSDNSSFSIDLDQKHVDSPSHDKEKRSTNVSIQPKSITFLQSEEKRIFIESRQEEEEEEEKRERRGQYVEYDIHGRDIDDKFEPKEGQEPLESLDESEPQIIDQSESEEKLSDLNHPKFESSVSSQELFIDINEFSKHISTIDHEQDHISDQDDSLSHHRISIIIGPDPKIDHKESLTSGKSATIFESPSAIKMPICIEKTPMVDSSPKFESRMKEFSIKSDSLRNDCDPILASDPIERIAHDMREKTDCVSINSHLDYVSGWKTELTATKRSDDHLDSLLRDQNKRLRENGHKAGIFSQSIRTSRNHCKKLL</sequence>